<dbReference type="Gene3D" id="3.90.550.10">
    <property type="entry name" value="Spore Coat Polysaccharide Biosynthesis Protein SpsA, Chain A"/>
    <property type="match status" value="1"/>
</dbReference>
<gene>
    <name evidence="1" type="ORF">EZS28_034564</name>
</gene>
<organism evidence="1 2">
    <name type="scientific">Streblomastix strix</name>
    <dbReference type="NCBI Taxonomy" id="222440"/>
    <lineage>
        <taxon>Eukaryota</taxon>
        <taxon>Metamonada</taxon>
        <taxon>Preaxostyla</taxon>
        <taxon>Oxymonadida</taxon>
        <taxon>Streblomastigidae</taxon>
        <taxon>Streblomastix</taxon>
    </lineage>
</organism>
<dbReference type="EMBL" id="SNRW01015902">
    <property type="protein sequence ID" value="KAA6369909.1"/>
    <property type="molecule type" value="Genomic_DNA"/>
</dbReference>
<reference evidence="1 2" key="1">
    <citation type="submission" date="2019-03" db="EMBL/GenBank/DDBJ databases">
        <title>Single cell metagenomics reveals metabolic interactions within the superorganism composed of flagellate Streblomastix strix and complex community of Bacteroidetes bacteria on its surface.</title>
        <authorList>
            <person name="Treitli S.C."/>
            <person name="Kolisko M."/>
            <person name="Husnik F."/>
            <person name="Keeling P."/>
            <person name="Hampl V."/>
        </authorList>
    </citation>
    <scope>NUCLEOTIDE SEQUENCE [LARGE SCALE GENOMIC DNA]</scope>
    <source>
        <strain evidence="1">ST1C</strain>
    </source>
</reference>
<keyword evidence="1" id="KW-0548">Nucleotidyltransferase</keyword>
<proteinExistence type="predicted"/>
<comment type="caution">
    <text evidence="1">The sequence shown here is derived from an EMBL/GenBank/DDBJ whole genome shotgun (WGS) entry which is preliminary data.</text>
</comment>
<dbReference type="AlphaFoldDB" id="A0A5J4UH92"/>
<protein>
    <submittedName>
        <fullName evidence="1">Putative UTP--glucose-1-phosphate uridylyltransferase</fullName>
    </submittedName>
</protein>
<evidence type="ECO:0000313" key="1">
    <source>
        <dbReference type="EMBL" id="KAA6369909.1"/>
    </source>
</evidence>
<accession>A0A5J4UH92</accession>
<dbReference type="OrthoDB" id="37129at2759"/>
<sequence>MKQLFGDDFYGIWILGSGSGGGMGLFLNPNLLLDDSEAQIKRGQTRQKTIRHIQKLLIECKQELNDNISFAIDPIVYEVAVNNSGTVVNIDDDCQNKDNKQIPVDKNQLPYPQAFEDFNRGIDAILNGEVMLLTLASRVSSKWTFGSENKSKPTSHFMKIKDKFRSFLEVQTSKLKWIENKVFSEDQNQINKIRHIPHVISTSYRTQNQVQREIERIFKNDDNAKLQPSQESQSFINTSISHSNNVFVSNSCWATLRLIPTKVDYIAHFSRYKHLFEPITSPQPQLLLQKSLEQTFTNINQPITYSTQTNTLIDDNKSNQLYHGINQFLSIHPNLPSFEARQLSSSLDWIQDHGEGTNYRCNSVGQCMQPLGHIYDIMSLIKNGTLSNILNDNKESKSMIKNEKRSVHTILMCPVDNIGVWMDPCLLGMHLRLRRAITFEVMERSVDEHGCLLSRIQQRLDDNNDGHLCLVGEHLLREEERWGLRYIGTGAAWIDVDKFLEIVGIRRDDLIEQSNININDKLDYFLHKLPTRVSIREVRRVKDELGGEESHVTA</sequence>
<keyword evidence="1" id="KW-0808">Transferase</keyword>
<dbReference type="Proteomes" id="UP000324800">
    <property type="component" value="Unassembled WGS sequence"/>
</dbReference>
<feature type="non-terminal residue" evidence="1">
    <location>
        <position position="554"/>
    </location>
</feature>
<evidence type="ECO:0000313" key="2">
    <source>
        <dbReference type="Proteomes" id="UP000324800"/>
    </source>
</evidence>
<name>A0A5J4UH92_9EUKA</name>
<dbReference type="GO" id="GO:0016779">
    <property type="term" value="F:nucleotidyltransferase activity"/>
    <property type="evidence" value="ECO:0007669"/>
    <property type="project" value="UniProtKB-KW"/>
</dbReference>
<dbReference type="InterPro" id="IPR029044">
    <property type="entry name" value="Nucleotide-diphossugar_trans"/>
</dbReference>